<feature type="non-terminal residue" evidence="4">
    <location>
        <position position="1"/>
    </location>
</feature>
<feature type="compositionally biased region" description="Basic and acidic residues" evidence="2">
    <location>
        <begin position="406"/>
        <end position="417"/>
    </location>
</feature>
<dbReference type="AlphaFoldDB" id="A0AAW5QB69"/>
<dbReference type="Gene3D" id="1.25.10.10">
    <property type="entry name" value="Leucine-rich Repeat Variant"/>
    <property type="match status" value="2"/>
</dbReference>
<dbReference type="Proteomes" id="UP001206890">
    <property type="component" value="Unassembled WGS sequence"/>
</dbReference>
<dbReference type="InterPro" id="IPR011989">
    <property type="entry name" value="ARM-like"/>
</dbReference>
<proteinExistence type="predicted"/>
<name>A0AAW5QB69_9ACTN</name>
<accession>A0AAW5QB69</accession>
<sequence length="423" mass="44559">RGIHTVLPSYDDPSPSLLDDVAPEIASGVLTASLWVLIAAIGVLVVVMIWAHVARVSRSRRIARVLEPLRPRLLALAADEESDDESLGKLGRYRERVVDRAVLDLLGKVRGGAATALVDILDRHGTVESALRGVHSWSATTRARSAQVLGATRRTEYSPVLAGMISDRDRAVRSTAVRALGVLGDATYADAVLRAVREVKGLSGVPAYVAADALLAMGDDVREAVRRGLDDPDPGVRYVAATVASRGGMASLLPRVLQIFRTDRDERVRAAAARTLGVIGDARVIDDLGRALAPREPAAVRLAAATALGEIGAPAGVPLLRSVLAAGDRRLAEVAAGALASLGRTGREVLVETLRQGVLPPEISVRDTAATSPADLAALASLGAVTALGIRDRRPDLYEMAATARRATENDPERAPQQEDPAP</sequence>
<dbReference type="RefSeq" id="WP_259825282.1">
    <property type="nucleotide sequence ID" value="NZ_JALXRO010000124.1"/>
</dbReference>
<dbReference type="PANTHER" id="PTHR12697">
    <property type="entry name" value="PBS LYASE HEAT-LIKE PROTEIN"/>
    <property type="match status" value="1"/>
</dbReference>
<dbReference type="InterPro" id="IPR021133">
    <property type="entry name" value="HEAT_type_2"/>
</dbReference>
<gene>
    <name evidence="4" type="ORF">M3D93_15565</name>
</gene>
<dbReference type="Pfam" id="PF13646">
    <property type="entry name" value="HEAT_2"/>
    <property type="match status" value="2"/>
</dbReference>
<dbReference type="PROSITE" id="PS50077">
    <property type="entry name" value="HEAT_REPEAT"/>
    <property type="match status" value="2"/>
</dbReference>
<dbReference type="InterPro" id="IPR004155">
    <property type="entry name" value="PBS_lyase_HEAT"/>
</dbReference>
<keyword evidence="3" id="KW-0472">Membrane</keyword>
<feature type="transmembrane region" description="Helical" evidence="3">
    <location>
        <begin position="25"/>
        <end position="51"/>
    </location>
</feature>
<reference evidence="4" key="1">
    <citation type="submission" date="2022-04" db="EMBL/GenBank/DDBJ databases">
        <title>Human microbiome associated bacterial genomes.</title>
        <authorList>
            <person name="Sandstrom S."/>
            <person name="Salamzade R."/>
            <person name="Kalan L.R."/>
        </authorList>
    </citation>
    <scope>NUCLEOTIDE SEQUENCE</scope>
    <source>
        <strain evidence="4">P3-SID1762</strain>
    </source>
</reference>
<dbReference type="PANTHER" id="PTHR12697:SF5">
    <property type="entry name" value="DEOXYHYPUSINE HYDROXYLASE"/>
    <property type="match status" value="1"/>
</dbReference>
<protein>
    <submittedName>
        <fullName evidence="4">HEAT repeat domain-containing protein</fullName>
    </submittedName>
</protein>
<evidence type="ECO:0000313" key="5">
    <source>
        <dbReference type="Proteomes" id="UP001206890"/>
    </source>
</evidence>
<dbReference type="InterPro" id="IPR016024">
    <property type="entry name" value="ARM-type_fold"/>
</dbReference>
<keyword evidence="3" id="KW-0812">Transmembrane</keyword>
<dbReference type="EMBL" id="JALXTC010000111">
    <property type="protein sequence ID" value="MCT2119151.1"/>
    <property type="molecule type" value="Genomic_DNA"/>
</dbReference>
<evidence type="ECO:0000313" key="4">
    <source>
        <dbReference type="EMBL" id="MCT2119151.1"/>
    </source>
</evidence>
<evidence type="ECO:0000256" key="3">
    <source>
        <dbReference type="SAM" id="Phobius"/>
    </source>
</evidence>
<feature type="region of interest" description="Disordered" evidence="2">
    <location>
        <begin position="400"/>
        <end position="423"/>
    </location>
</feature>
<dbReference type="SUPFAM" id="SSF48371">
    <property type="entry name" value="ARM repeat"/>
    <property type="match status" value="1"/>
</dbReference>
<dbReference type="SMART" id="SM00567">
    <property type="entry name" value="EZ_HEAT"/>
    <property type="match status" value="5"/>
</dbReference>
<comment type="caution">
    <text evidence="4">The sequence shown here is derived from an EMBL/GenBank/DDBJ whole genome shotgun (WGS) entry which is preliminary data.</text>
</comment>
<evidence type="ECO:0000256" key="1">
    <source>
        <dbReference type="ARBA" id="ARBA00045876"/>
    </source>
</evidence>
<dbReference type="GO" id="GO:0016491">
    <property type="term" value="F:oxidoreductase activity"/>
    <property type="evidence" value="ECO:0007669"/>
    <property type="project" value="TreeGrafter"/>
</dbReference>
<evidence type="ECO:0000256" key="2">
    <source>
        <dbReference type="SAM" id="MobiDB-lite"/>
    </source>
</evidence>
<keyword evidence="3" id="KW-1133">Transmembrane helix</keyword>
<comment type="function">
    <text evidence="1">Catalyzes the hydroxylation of the N(6)-(4-aminobutyl)-L-lysine intermediate produced by deoxyhypusine synthase/DHPS on a critical lysine of the eukaryotic translation initiation factor 5A/eIF-5A. This is the second step of the post-translational modification of that lysine into an unusual amino acid residue named hypusine. Hypusination is unique to mature eIF-5A factor and is essential for its function.</text>
</comment>
<organism evidence="4 5">
    <name type="scientific">Dietzia cinnamea</name>
    <dbReference type="NCBI Taxonomy" id="321318"/>
    <lineage>
        <taxon>Bacteria</taxon>
        <taxon>Bacillati</taxon>
        <taxon>Actinomycetota</taxon>
        <taxon>Actinomycetes</taxon>
        <taxon>Mycobacteriales</taxon>
        <taxon>Dietziaceae</taxon>
        <taxon>Dietzia</taxon>
    </lineage>
</organism>